<accession>A0A3M6R6N2</accession>
<evidence type="ECO:0000256" key="3">
    <source>
        <dbReference type="ARBA" id="ARBA00022723"/>
    </source>
</evidence>
<dbReference type="EMBL" id="RDQK01000009">
    <property type="protein sequence ID" value="RMX10409.1"/>
    <property type="molecule type" value="Genomic_DNA"/>
</dbReference>
<feature type="binding site" description="covalent" evidence="6">
    <location>
        <position position="35"/>
    </location>
    <ligand>
        <name>heme c</name>
        <dbReference type="ChEBI" id="CHEBI:61717"/>
    </ligand>
</feature>
<evidence type="ECO:0000256" key="2">
    <source>
        <dbReference type="ARBA" id="ARBA00022617"/>
    </source>
</evidence>
<gene>
    <name evidence="11" type="ORF">EBQ24_04630</name>
    <name evidence="9" type="ORF">EBQ25_05210</name>
    <name evidence="10" type="ORF">EBQ26_02465</name>
</gene>
<evidence type="ECO:0000313" key="14">
    <source>
        <dbReference type="Proteomes" id="UP000281171"/>
    </source>
</evidence>
<keyword evidence="2 6" id="KW-0349">Heme</keyword>
<dbReference type="PROSITE" id="PS51007">
    <property type="entry name" value="CYTC"/>
    <property type="match status" value="1"/>
</dbReference>
<keyword evidence="12" id="KW-1185">Reference proteome</keyword>
<dbReference type="InterPro" id="IPR036909">
    <property type="entry name" value="Cyt_c-like_dom_sf"/>
</dbReference>
<comment type="caution">
    <text evidence="9">The sequence shown here is derived from an EMBL/GenBank/DDBJ whole genome shotgun (WGS) entry which is preliminary data.</text>
</comment>
<dbReference type="GO" id="GO:0005506">
    <property type="term" value="F:iron ion binding"/>
    <property type="evidence" value="ECO:0007669"/>
    <property type="project" value="InterPro"/>
</dbReference>
<organism evidence="9 12">
    <name type="scientific">Allofranklinella schreckenbergeri</name>
    <dbReference type="NCBI Taxonomy" id="1076744"/>
    <lineage>
        <taxon>Bacteria</taxon>
        <taxon>Pseudomonadati</taxon>
        <taxon>Pseudomonadota</taxon>
        <taxon>Betaproteobacteria</taxon>
        <taxon>Burkholderiales</taxon>
        <taxon>Comamonadaceae</taxon>
        <taxon>Allofranklinella</taxon>
    </lineage>
</organism>
<dbReference type="EMBL" id="RDQM01000002">
    <property type="protein sequence ID" value="RMX00757.1"/>
    <property type="molecule type" value="Genomic_DNA"/>
</dbReference>
<keyword evidence="1" id="KW-0813">Transport</keyword>
<dbReference type="Proteomes" id="UP000267035">
    <property type="component" value="Unassembled WGS sequence"/>
</dbReference>
<dbReference type="GO" id="GO:0020037">
    <property type="term" value="F:heme binding"/>
    <property type="evidence" value="ECO:0007669"/>
    <property type="project" value="InterPro"/>
</dbReference>
<sequence length="102" mass="11150">MPIRYLLAVCCALAMAQAAQADEKLMKSKACLSCHTVERKVVGPAFKDVAKKRAGEEGAAQLLAQHIRQGSKDVYGKVPMPPNTRVSEEEALKLAEWILTLK</sequence>
<dbReference type="AlphaFoldDB" id="A0A3M6QBS3"/>
<evidence type="ECO:0000256" key="4">
    <source>
        <dbReference type="ARBA" id="ARBA00022982"/>
    </source>
</evidence>
<proteinExistence type="predicted"/>
<dbReference type="Pfam" id="PF00034">
    <property type="entry name" value="Cytochrom_C"/>
    <property type="match status" value="1"/>
</dbReference>
<feature type="signal peptide" evidence="7">
    <location>
        <begin position="1"/>
        <end position="21"/>
    </location>
</feature>
<dbReference type="PRINTS" id="PR00606">
    <property type="entry name" value="CYTCHROMECID"/>
</dbReference>
<keyword evidence="5 6" id="KW-0408">Iron</keyword>
<evidence type="ECO:0000256" key="7">
    <source>
        <dbReference type="SAM" id="SignalP"/>
    </source>
</evidence>
<evidence type="ECO:0000313" key="11">
    <source>
        <dbReference type="EMBL" id="RMX10409.1"/>
    </source>
</evidence>
<dbReference type="InterPro" id="IPR002324">
    <property type="entry name" value="Cyt_c_ID"/>
</dbReference>
<dbReference type="InterPro" id="IPR009056">
    <property type="entry name" value="Cyt_c-like_dom"/>
</dbReference>
<dbReference type="Proteomes" id="UP000267521">
    <property type="component" value="Unassembled WGS sequence"/>
</dbReference>
<accession>A0A3M6QCM8</accession>
<protein>
    <recommendedName>
        <fullName evidence="8">Cytochrome c domain-containing protein</fullName>
    </recommendedName>
</protein>
<keyword evidence="3 6" id="KW-0479">Metal-binding</keyword>
<evidence type="ECO:0000313" key="12">
    <source>
        <dbReference type="Proteomes" id="UP000267035"/>
    </source>
</evidence>
<evidence type="ECO:0000259" key="8">
    <source>
        <dbReference type="PROSITE" id="PS51007"/>
    </source>
</evidence>
<accession>A0A3M6QBS3</accession>
<feature type="domain" description="Cytochrome c" evidence="8">
    <location>
        <begin position="16"/>
        <end position="102"/>
    </location>
</feature>
<evidence type="ECO:0000313" key="10">
    <source>
        <dbReference type="EMBL" id="RMX00757.1"/>
    </source>
</evidence>
<dbReference type="RefSeq" id="WP_122237438.1">
    <property type="nucleotide sequence ID" value="NZ_RDQK01000009.1"/>
</dbReference>
<feature type="binding site" description="covalent" evidence="6">
    <location>
        <position position="80"/>
    </location>
    <ligand>
        <name>heme c</name>
        <dbReference type="ChEBI" id="CHEBI:61717"/>
    </ligand>
</feature>
<dbReference type="Gene3D" id="1.10.760.10">
    <property type="entry name" value="Cytochrome c-like domain"/>
    <property type="match status" value="1"/>
</dbReference>
<name>A0A3M6QBS3_9BURK</name>
<keyword evidence="7" id="KW-0732">Signal</keyword>
<reference evidence="12 13" key="1">
    <citation type="submission" date="2018-10" db="EMBL/GenBank/DDBJ databases">
        <title>Comamonadaceae CDC group NO-1 genome sequencing and assembly.</title>
        <authorList>
            <person name="Bernier A.-M."/>
            <person name="Bernard K."/>
        </authorList>
    </citation>
    <scope>NUCLEOTIDE SEQUENCE [LARGE SCALE GENOMIC DNA]</scope>
    <source>
        <strain evidence="9 12">NML161473</strain>
        <strain evidence="11 14">NML180581</strain>
        <strain evidence="10 13">NML970147</strain>
    </source>
</reference>
<comment type="PTM">
    <text evidence="6">Binds 1 heme c group covalently per subunit.</text>
</comment>
<feature type="chain" id="PRO_5044081709" description="Cytochrome c domain-containing protein" evidence="7">
    <location>
        <begin position="22"/>
        <end position="102"/>
    </location>
</feature>
<dbReference type="Proteomes" id="UP000281171">
    <property type="component" value="Unassembled WGS sequence"/>
</dbReference>
<feature type="binding site" description="covalent" evidence="6">
    <location>
        <position position="31"/>
    </location>
    <ligand>
        <name>heme c</name>
        <dbReference type="ChEBI" id="CHEBI:61717"/>
    </ligand>
</feature>
<dbReference type="SUPFAM" id="SSF46626">
    <property type="entry name" value="Cytochrome c"/>
    <property type="match status" value="1"/>
</dbReference>
<evidence type="ECO:0000256" key="5">
    <source>
        <dbReference type="ARBA" id="ARBA00023004"/>
    </source>
</evidence>
<evidence type="ECO:0000313" key="9">
    <source>
        <dbReference type="EMBL" id="RMX00467.1"/>
    </source>
</evidence>
<evidence type="ECO:0000256" key="1">
    <source>
        <dbReference type="ARBA" id="ARBA00022448"/>
    </source>
</evidence>
<evidence type="ECO:0000256" key="6">
    <source>
        <dbReference type="PIRSR" id="PIRSR602324-1"/>
    </source>
</evidence>
<evidence type="ECO:0000313" key="13">
    <source>
        <dbReference type="Proteomes" id="UP000267521"/>
    </source>
</evidence>
<dbReference type="EMBL" id="RDQL01000005">
    <property type="protein sequence ID" value="RMX00467.1"/>
    <property type="molecule type" value="Genomic_DNA"/>
</dbReference>
<keyword evidence="4" id="KW-0249">Electron transport</keyword>
<dbReference type="GO" id="GO:0009055">
    <property type="term" value="F:electron transfer activity"/>
    <property type="evidence" value="ECO:0007669"/>
    <property type="project" value="InterPro"/>
</dbReference>